<comment type="caution">
    <text evidence="9">The sequence shown here is derived from an EMBL/GenBank/DDBJ whole genome shotgun (WGS) entry which is preliminary data.</text>
</comment>
<dbReference type="Gene3D" id="1.10.730.10">
    <property type="entry name" value="Isoleucyl-tRNA Synthetase, Domain 1"/>
    <property type="match status" value="1"/>
</dbReference>
<dbReference type="InterPro" id="IPR002302">
    <property type="entry name" value="Leu-tRNA-ligase"/>
</dbReference>
<dbReference type="GO" id="GO:0032543">
    <property type="term" value="P:mitochondrial translation"/>
    <property type="evidence" value="ECO:0007669"/>
    <property type="project" value="TreeGrafter"/>
</dbReference>
<feature type="domain" description="Aminoacyl-tRNA synthetase class Ia" evidence="8">
    <location>
        <begin position="306"/>
        <end position="340"/>
    </location>
</feature>
<dbReference type="OrthoDB" id="15954at2759"/>
<dbReference type="GO" id="GO:0005739">
    <property type="term" value="C:mitochondrion"/>
    <property type="evidence" value="ECO:0007669"/>
    <property type="project" value="TreeGrafter"/>
</dbReference>
<dbReference type="GO" id="GO:0006429">
    <property type="term" value="P:leucyl-tRNA aminoacylation"/>
    <property type="evidence" value="ECO:0007669"/>
    <property type="project" value="InterPro"/>
</dbReference>
<dbReference type="EC" id="6.1.1.4" evidence="2"/>
<sequence>MRDHKFCQENAITAIRPVVEPMPQDQESADVSNFLQFTGAGVLCKIPENGRFGGMRSKDAGQAIVAAAAVEGRGRAVVNYRMRDWLLSRQRYWGAPVPIIHCPSCGAVPVPDTDLPVKLPTGVELSGRGGSPLARATDWLNCKCPQCNGPAKRDTDTLDTFVDSSWYYLRYLDPHNSKLPFDPEKASAAMPVDIYIGGVEHAILHLLYARFICKFLWRTRAFGLPDAQQVPASDGAGRKKLASKGLGRSYNGEPFKRLLTQGMVHGLTYRDPATGRFLRPNELEIDSSSSQLRITGTGQLPETSYEKMSKSKYNGVDPSETVRKYGADATRLHMLYLAPPQDVLEWDTQSIIGMQRWINRVGRLVDS</sequence>
<evidence type="ECO:0000256" key="7">
    <source>
        <dbReference type="ARBA" id="ARBA00023146"/>
    </source>
</evidence>
<organism evidence="9 10">
    <name type="scientific">Coemansia guatemalensis</name>
    <dbReference type="NCBI Taxonomy" id="2761395"/>
    <lineage>
        <taxon>Eukaryota</taxon>
        <taxon>Fungi</taxon>
        <taxon>Fungi incertae sedis</taxon>
        <taxon>Zoopagomycota</taxon>
        <taxon>Kickxellomycotina</taxon>
        <taxon>Kickxellomycetes</taxon>
        <taxon>Kickxellales</taxon>
        <taxon>Kickxellaceae</taxon>
        <taxon>Coemansia</taxon>
    </lineage>
</organism>
<feature type="non-terminal residue" evidence="9">
    <location>
        <position position="367"/>
    </location>
</feature>
<evidence type="ECO:0000313" key="10">
    <source>
        <dbReference type="Proteomes" id="UP001140094"/>
    </source>
</evidence>
<keyword evidence="10" id="KW-1185">Reference proteome</keyword>
<name>A0A9W8HMN3_9FUNG</name>
<evidence type="ECO:0000256" key="3">
    <source>
        <dbReference type="ARBA" id="ARBA00022598"/>
    </source>
</evidence>
<dbReference type="Gene3D" id="3.40.50.620">
    <property type="entry name" value="HUPs"/>
    <property type="match status" value="1"/>
</dbReference>
<comment type="similarity">
    <text evidence="1">Belongs to the class-I aminoacyl-tRNA synthetase family.</text>
</comment>
<dbReference type="PANTHER" id="PTHR43740">
    <property type="entry name" value="LEUCYL-TRNA SYNTHETASE"/>
    <property type="match status" value="1"/>
</dbReference>
<evidence type="ECO:0000313" key="9">
    <source>
        <dbReference type="EMBL" id="KAJ2790642.1"/>
    </source>
</evidence>
<evidence type="ECO:0000256" key="5">
    <source>
        <dbReference type="ARBA" id="ARBA00022840"/>
    </source>
</evidence>
<gene>
    <name evidence="9" type="primary">NAM2_2</name>
    <name evidence="9" type="ORF">H4R20_006983</name>
</gene>
<protein>
    <recommendedName>
        <fullName evidence="2">leucine--tRNA ligase</fullName>
        <ecNumber evidence="2">6.1.1.4</ecNumber>
    </recommendedName>
</protein>
<keyword evidence="7" id="KW-0030">Aminoacyl-tRNA synthetase</keyword>
<dbReference type="GO" id="GO:0004823">
    <property type="term" value="F:leucine-tRNA ligase activity"/>
    <property type="evidence" value="ECO:0007669"/>
    <property type="project" value="UniProtKB-EC"/>
</dbReference>
<accession>A0A9W8HMN3</accession>
<keyword evidence="5" id="KW-0067">ATP-binding</keyword>
<evidence type="ECO:0000256" key="4">
    <source>
        <dbReference type="ARBA" id="ARBA00022741"/>
    </source>
</evidence>
<dbReference type="SUPFAM" id="SSF52374">
    <property type="entry name" value="Nucleotidylyl transferase"/>
    <property type="match status" value="1"/>
</dbReference>
<dbReference type="PANTHER" id="PTHR43740:SF2">
    <property type="entry name" value="LEUCINE--TRNA LIGASE, MITOCHONDRIAL"/>
    <property type="match status" value="1"/>
</dbReference>
<dbReference type="GO" id="GO:0005524">
    <property type="term" value="F:ATP binding"/>
    <property type="evidence" value="ECO:0007669"/>
    <property type="project" value="UniProtKB-KW"/>
</dbReference>
<dbReference type="AlphaFoldDB" id="A0A9W8HMN3"/>
<proteinExistence type="inferred from homology"/>
<dbReference type="InterPro" id="IPR002300">
    <property type="entry name" value="aa-tRNA-synth_Ia"/>
</dbReference>
<evidence type="ECO:0000256" key="2">
    <source>
        <dbReference type="ARBA" id="ARBA00013164"/>
    </source>
</evidence>
<evidence type="ECO:0000256" key="1">
    <source>
        <dbReference type="ARBA" id="ARBA00005594"/>
    </source>
</evidence>
<evidence type="ECO:0000256" key="6">
    <source>
        <dbReference type="ARBA" id="ARBA00022917"/>
    </source>
</evidence>
<dbReference type="Proteomes" id="UP001140094">
    <property type="component" value="Unassembled WGS sequence"/>
</dbReference>
<feature type="domain" description="Aminoacyl-tRNA synthetase class Ia" evidence="8">
    <location>
        <begin position="82"/>
        <end position="200"/>
    </location>
</feature>
<dbReference type="InterPro" id="IPR014729">
    <property type="entry name" value="Rossmann-like_a/b/a_fold"/>
</dbReference>
<dbReference type="FunFam" id="1.10.730.10:FF:000002">
    <property type="entry name" value="Leucine--tRNA ligase"/>
    <property type="match status" value="1"/>
</dbReference>
<evidence type="ECO:0000259" key="8">
    <source>
        <dbReference type="Pfam" id="PF00133"/>
    </source>
</evidence>
<dbReference type="EMBL" id="JANBUO010003490">
    <property type="protein sequence ID" value="KAJ2790642.1"/>
    <property type="molecule type" value="Genomic_DNA"/>
</dbReference>
<reference evidence="9" key="1">
    <citation type="submission" date="2022-07" db="EMBL/GenBank/DDBJ databases">
        <title>Phylogenomic reconstructions and comparative analyses of Kickxellomycotina fungi.</title>
        <authorList>
            <person name="Reynolds N.K."/>
            <person name="Stajich J.E."/>
            <person name="Barry K."/>
            <person name="Grigoriev I.V."/>
            <person name="Crous P."/>
            <person name="Smith M.E."/>
        </authorList>
    </citation>
    <scope>NUCLEOTIDE SEQUENCE</scope>
    <source>
        <strain evidence="9">NRRL 1565</strain>
    </source>
</reference>
<dbReference type="Pfam" id="PF00133">
    <property type="entry name" value="tRNA-synt_1"/>
    <property type="match status" value="2"/>
</dbReference>
<keyword evidence="4" id="KW-0547">Nucleotide-binding</keyword>
<keyword evidence="6" id="KW-0648">Protein biosynthesis</keyword>
<keyword evidence="3 9" id="KW-0436">Ligase</keyword>